<feature type="region of interest" description="Disordered" evidence="1">
    <location>
        <begin position="102"/>
        <end position="146"/>
    </location>
</feature>
<proteinExistence type="predicted"/>
<gene>
    <name evidence="2" type="ORF">CYFUS_008178</name>
</gene>
<feature type="compositionally biased region" description="Polar residues" evidence="1">
    <location>
        <begin position="130"/>
        <end position="142"/>
    </location>
</feature>
<dbReference type="RefSeq" id="WP_095990214.1">
    <property type="nucleotide sequence ID" value="NZ_CP022098.1"/>
</dbReference>
<feature type="compositionally biased region" description="Low complexity" evidence="1">
    <location>
        <begin position="117"/>
        <end position="129"/>
    </location>
</feature>
<evidence type="ECO:0000313" key="3">
    <source>
        <dbReference type="Proteomes" id="UP000217257"/>
    </source>
</evidence>
<dbReference type="AlphaFoldDB" id="A0A250JFM3"/>
<dbReference type="KEGG" id="cfus:CYFUS_008178"/>
<dbReference type="Proteomes" id="UP000217257">
    <property type="component" value="Chromosome"/>
</dbReference>
<name>A0A250JFM3_9BACT</name>
<evidence type="ECO:0000256" key="1">
    <source>
        <dbReference type="SAM" id="MobiDB-lite"/>
    </source>
</evidence>
<organism evidence="2 3">
    <name type="scientific">Cystobacter fuscus</name>
    <dbReference type="NCBI Taxonomy" id="43"/>
    <lineage>
        <taxon>Bacteria</taxon>
        <taxon>Pseudomonadati</taxon>
        <taxon>Myxococcota</taxon>
        <taxon>Myxococcia</taxon>
        <taxon>Myxococcales</taxon>
        <taxon>Cystobacterineae</taxon>
        <taxon>Archangiaceae</taxon>
        <taxon>Cystobacter</taxon>
    </lineage>
</organism>
<reference evidence="2 3" key="1">
    <citation type="submission" date="2017-06" db="EMBL/GenBank/DDBJ databases">
        <title>Sequencing and comparative analysis of myxobacterial genomes.</title>
        <authorList>
            <person name="Rupp O."/>
            <person name="Goesmann A."/>
            <person name="Sogaard-Andersen L."/>
        </authorList>
    </citation>
    <scope>NUCLEOTIDE SEQUENCE [LARGE SCALE GENOMIC DNA]</scope>
    <source>
        <strain evidence="2 3">DSM 52655</strain>
    </source>
</reference>
<sequence>MNRLDRRPFAPDACGELRLIYRLRYERSRLPFAVNAIYWMKDRRAGNDCAEIARRWDAAGRLGGKALAEYLVSSEGPLAPIDLEPARLKSIEVNLQSVRWPSGVRPDRGGASRHARTTSLRTSSPSSTSGGFISNRQMSGQRLSHHPSMPSWVLVARGPAPGTVLGRATGATSSA</sequence>
<accession>A0A250JFM3</accession>
<evidence type="ECO:0000313" key="2">
    <source>
        <dbReference type="EMBL" id="ATB42699.1"/>
    </source>
</evidence>
<dbReference type="EMBL" id="CP022098">
    <property type="protein sequence ID" value="ATB42699.1"/>
    <property type="molecule type" value="Genomic_DNA"/>
</dbReference>
<protein>
    <submittedName>
        <fullName evidence="2">Uncharacterized protein</fullName>
    </submittedName>
</protein>